<evidence type="ECO:0000313" key="2">
    <source>
        <dbReference type="EMBL" id="SMG07517.1"/>
    </source>
</evidence>
<keyword evidence="1" id="KW-0472">Membrane</keyword>
<reference evidence="3" key="1">
    <citation type="submission" date="2017-04" db="EMBL/GenBank/DDBJ databases">
        <authorList>
            <person name="Varghese N."/>
            <person name="Submissions S."/>
        </authorList>
    </citation>
    <scope>NUCLEOTIDE SEQUENCE [LARGE SCALE GENOMIC DNA]</scope>
    <source>
        <strain evidence="3">DSM 4125</strain>
    </source>
</reference>
<feature type="transmembrane region" description="Helical" evidence="1">
    <location>
        <begin position="26"/>
        <end position="47"/>
    </location>
</feature>
<dbReference type="AlphaFoldDB" id="A0A1X7I032"/>
<organism evidence="2 3">
    <name type="scientific">Marivirga sericea</name>
    <dbReference type="NCBI Taxonomy" id="1028"/>
    <lineage>
        <taxon>Bacteria</taxon>
        <taxon>Pseudomonadati</taxon>
        <taxon>Bacteroidota</taxon>
        <taxon>Cytophagia</taxon>
        <taxon>Cytophagales</taxon>
        <taxon>Marivirgaceae</taxon>
        <taxon>Marivirga</taxon>
    </lineage>
</organism>
<dbReference type="RefSeq" id="WP_176223668.1">
    <property type="nucleotide sequence ID" value="NZ_FXAW01000001.1"/>
</dbReference>
<accession>A0A1X7I032</accession>
<keyword evidence="1" id="KW-0812">Transmembrane</keyword>
<dbReference type="Proteomes" id="UP000193804">
    <property type="component" value="Unassembled WGS sequence"/>
</dbReference>
<dbReference type="EMBL" id="FXAW01000001">
    <property type="protein sequence ID" value="SMG07517.1"/>
    <property type="molecule type" value="Genomic_DNA"/>
</dbReference>
<keyword evidence="1" id="KW-1133">Transmembrane helix</keyword>
<name>A0A1X7I032_9BACT</name>
<dbReference type="STRING" id="1028.SAMN05661096_00043"/>
<sequence>MSLKVRELAVEDYDGDKIKLLSDDNLGFSIMSFFLIWSPSSSYILALDKL</sequence>
<evidence type="ECO:0000256" key="1">
    <source>
        <dbReference type="SAM" id="Phobius"/>
    </source>
</evidence>
<keyword evidence="3" id="KW-1185">Reference proteome</keyword>
<evidence type="ECO:0000313" key="3">
    <source>
        <dbReference type="Proteomes" id="UP000193804"/>
    </source>
</evidence>
<protein>
    <submittedName>
        <fullName evidence="2">Uncharacterized protein</fullName>
    </submittedName>
</protein>
<proteinExistence type="predicted"/>
<gene>
    <name evidence="2" type="ORF">SAMN05661096_00043</name>
</gene>